<dbReference type="EMBL" id="CVQI01006180">
    <property type="protein sequence ID" value="CRK15676.1"/>
    <property type="molecule type" value="Genomic_DNA"/>
</dbReference>
<proteinExistence type="predicted"/>
<reference evidence="2" key="1">
    <citation type="submission" date="2015-05" db="EMBL/GenBank/DDBJ databases">
        <authorList>
            <person name="Fogelqvist Johan"/>
        </authorList>
    </citation>
    <scope>NUCLEOTIDE SEQUENCE [LARGE SCALE GENOMIC DNA]</scope>
</reference>
<evidence type="ECO:0000313" key="2">
    <source>
        <dbReference type="Proteomes" id="UP000045706"/>
    </source>
</evidence>
<gene>
    <name evidence="1" type="ORF">BN1723_017433</name>
</gene>
<accession>A0A0G4L133</accession>
<name>A0A0G4L133_VERLO</name>
<dbReference type="AlphaFoldDB" id="A0A0G4L133"/>
<sequence length="30" mass="3310">ADDGKLDAQIAERKEKLKKQKAKAKAALEN</sequence>
<evidence type="ECO:0000313" key="1">
    <source>
        <dbReference type="EMBL" id="CRK15676.1"/>
    </source>
</evidence>
<feature type="non-terminal residue" evidence="1">
    <location>
        <position position="1"/>
    </location>
</feature>
<dbReference type="Proteomes" id="UP000045706">
    <property type="component" value="Unassembled WGS sequence"/>
</dbReference>
<protein>
    <submittedName>
        <fullName evidence="1">Uncharacterized protein</fullName>
    </submittedName>
</protein>
<organism evidence="1 2">
    <name type="scientific">Verticillium longisporum</name>
    <name type="common">Verticillium dahliae var. longisporum</name>
    <dbReference type="NCBI Taxonomy" id="100787"/>
    <lineage>
        <taxon>Eukaryota</taxon>
        <taxon>Fungi</taxon>
        <taxon>Dikarya</taxon>
        <taxon>Ascomycota</taxon>
        <taxon>Pezizomycotina</taxon>
        <taxon>Sordariomycetes</taxon>
        <taxon>Hypocreomycetidae</taxon>
        <taxon>Glomerellales</taxon>
        <taxon>Plectosphaerellaceae</taxon>
        <taxon>Verticillium</taxon>
    </lineage>
</organism>